<keyword evidence="3 6" id="KW-0812">Transmembrane</keyword>
<keyword evidence="4 6" id="KW-1133">Transmembrane helix</keyword>
<name>T1APJ3_9ZZZZ</name>
<evidence type="ECO:0000256" key="2">
    <source>
        <dbReference type="ARBA" id="ARBA00022448"/>
    </source>
</evidence>
<dbReference type="InterPro" id="IPR011701">
    <property type="entry name" value="MFS"/>
</dbReference>
<evidence type="ECO:0000313" key="8">
    <source>
        <dbReference type="EMBL" id="EQD42619.1"/>
    </source>
</evidence>
<dbReference type="AlphaFoldDB" id="T1APJ3"/>
<dbReference type="EMBL" id="AUZZ01007404">
    <property type="protein sequence ID" value="EQD42619.1"/>
    <property type="molecule type" value="Genomic_DNA"/>
</dbReference>
<dbReference type="InterPro" id="IPR036259">
    <property type="entry name" value="MFS_trans_sf"/>
</dbReference>
<comment type="subcellular location">
    <subcellularLocation>
        <location evidence="1">Membrane</location>
        <topology evidence="1">Multi-pass membrane protein</topology>
    </subcellularLocation>
</comment>
<dbReference type="GO" id="GO:0016020">
    <property type="term" value="C:membrane"/>
    <property type="evidence" value="ECO:0007669"/>
    <property type="project" value="UniProtKB-SubCell"/>
</dbReference>
<reference evidence="8" key="1">
    <citation type="submission" date="2013-08" db="EMBL/GenBank/DDBJ databases">
        <authorList>
            <person name="Mendez C."/>
            <person name="Richter M."/>
            <person name="Ferrer M."/>
            <person name="Sanchez J."/>
        </authorList>
    </citation>
    <scope>NUCLEOTIDE SEQUENCE</scope>
</reference>
<dbReference type="InterPro" id="IPR020846">
    <property type="entry name" value="MFS_dom"/>
</dbReference>
<evidence type="ECO:0000256" key="4">
    <source>
        <dbReference type="ARBA" id="ARBA00022989"/>
    </source>
</evidence>
<feature type="non-terminal residue" evidence="8">
    <location>
        <position position="1"/>
    </location>
</feature>
<feature type="domain" description="Major facilitator superfamily (MFS) profile" evidence="7">
    <location>
        <begin position="3"/>
        <end position="160"/>
    </location>
</feature>
<dbReference type="PANTHER" id="PTHR23505">
    <property type="entry name" value="SPINSTER"/>
    <property type="match status" value="1"/>
</dbReference>
<evidence type="ECO:0000256" key="5">
    <source>
        <dbReference type="ARBA" id="ARBA00023136"/>
    </source>
</evidence>
<feature type="transmembrane region" description="Helical" evidence="6">
    <location>
        <begin position="70"/>
        <end position="89"/>
    </location>
</feature>
<evidence type="ECO:0000256" key="6">
    <source>
        <dbReference type="SAM" id="Phobius"/>
    </source>
</evidence>
<dbReference type="PANTHER" id="PTHR23505:SF79">
    <property type="entry name" value="PROTEIN SPINSTER"/>
    <property type="match status" value="1"/>
</dbReference>
<evidence type="ECO:0000256" key="3">
    <source>
        <dbReference type="ARBA" id="ARBA00022692"/>
    </source>
</evidence>
<dbReference type="Gene3D" id="1.20.1250.20">
    <property type="entry name" value="MFS general substrate transporter like domains"/>
    <property type="match status" value="1"/>
</dbReference>
<dbReference type="Pfam" id="PF07690">
    <property type="entry name" value="MFS_1"/>
    <property type="match status" value="1"/>
</dbReference>
<comment type="caution">
    <text evidence="8">The sequence shown here is derived from an EMBL/GenBank/DDBJ whole genome shotgun (WGS) entry which is preliminary data.</text>
</comment>
<reference evidence="8" key="2">
    <citation type="journal article" date="2014" name="ISME J.">
        <title>Microbial stratification in low pH oxic and suboxic macroscopic growths along an acid mine drainage.</title>
        <authorList>
            <person name="Mendez-Garcia C."/>
            <person name="Mesa V."/>
            <person name="Sprenger R.R."/>
            <person name="Richter M."/>
            <person name="Diez M.S."/>
            <person name="Solano J."/>
            <person name="Bargiela R."/>
            <person name="Golyshina O.V."/>
            <person name="Manteca A."/>
            <person name="Ramos J.L."/>
            <person name="Gallego J.R."/>
            <person name="Llorente I."/>
            <person name="Martins Dos Santos V.A."/>
            <person name="Jensen O.N."/>
            <person name="Pelaez A.I."/>
            <person name="Sanchez J."/>
            <person name="Ferrer M."/>
        </authorList>
    </citation>
    <scope>NUCLEOTIDE SEQUENCE</scope>
</reference>
<evidence type="ECO:0000256" key="1">
    <source>
        <dbReference type="ARBA" id="ARBA00004141"/>
    </source>
</evidence>
<feature type="transmembrane region" description="Helical" evidence="6">
    <location>
        <begin position="128"/>
        <end position="150"/>
    </location>
</feature>
<gene>
    <name evidence="8" type="ORF">B2A_10259</name>
</gene>
<protein>
    <submittedName>
        <fullName evidence="8">Major facilitator superfamily transporter</fullName>
    </submittedName>
</protein>
<proteinExistence type="predicted"/>
<dbReference type="InterPro" id="IPR044770">
    <property type="entry name" value="MFS_spinster-like"/>
</dbReference>
<evidence type="ECO:0000259" key="7">
    <source>
        <dbReference type="PROSITE" id="PS50850"/>
    </source>
</evidence>
<accession>T1APJ3</accession>
<dbReference type="SUPFAM" id="SSF103473">
    <property type="entry name" value="MFS general substrate transporter"/>
    <property type="match status" value="1"/>
</dbReference>
<feature type="transmembrane region" description="Helical" evidence="6">
    <location>
        <begin position="39"/>
        <end position="58"/>
    </location>
</feature>
<keyword evidence="2" id="KW-0813">Transport</keyword>
<organism evidence="8">
    <name type="scientific">mine drainage metagenome</name>
    <dbReference type="NCBI Taxonomy" id="410659"/>
    <lineage>
        <taxon>unclassified sequences</taxon>
        <taxon>metagenomes</taxon>
        <taxon>ecological metagenomes</taxon>
    </lineage>
</organism>
<keyword evidence="5 6" id="KW-0472">Membrane</keyword>
<feature type="transmembrane region" description="Helical" evidence="6">
    <location>
        <begin position="95"/>
        <end position="116"/>
    </location>
</feature>
<feature type="non-terminal residue" evidence="8">
    <location>
        <position position="160"/>
    </location>
</feature>
<dbReference type="GO" id="GO:0022857">
    <property type="term" value="F:transmembrane transporter activity"/>
    <property type="evidence" value="ECO:0007669"/>
    <property type="project" value="InterPro"/>
</dbReference>
<dbReference type="PROSITE" id="PS50850">
    <property type="entry name" value="MFS"/>
    <property type="match status" value="1"/>
</dbReference>
<sequence length="160" mass="16892">RYVLAVLGLISILDYYDRNLISILIEPIELGLHLDDAQIGLLSGIAFALAYGVCGIPIARLADRYGRVRVLTAGVVVWSLMTVMTARAIDFTSMVLARIGVALGEAGAFPATQALVAEYFPLERRGTALSVIGVCGGIGLTLALAGGGLLNDWVGWRGAF</sequence>